<evidence type="ECO:0000256" key="5">
    <source>
        <dbReference type="ARBA" id="ARBA00022840"/>
    </source>
</evidence>
<dbReference type="GO" id="GO:0005524">
    <property type="term" value="F:ATP binding"/>
    <property type="evidence" value="ECO:0007669"/>
    <property type="project" value="UniProtKB-UniRule"/>
</dbReference>
<dbReference type="InterPro" id="IPR003593">
    <property type="entry name" value="AAA+_ATPase"/>
</dbReference>
<dbReference type="PANTHER" id="PTHR23389">
    <property type="entry name" value="CHROMOSOME TRANSMISSION FIDELITY FACTOR 18"/>
    <property type="match status" value="1"/>
</dbReference>
<dbReference type="NCBIfam" id="NF003229">
    <property type="entry name" value="PRK04195.1-5"/>
    <property type="match status" value="1"/>
</dbReference>
<comment type="similarity">
    <text evidence="1 7">Belongs to the activator 1 small subunits family. RfcL subfamily.</text>
</comment>
<evidence type="ECO:0000259" key="8">
    <source>
        <dbReference type="SMART" id="SM00382"/>
    </source>
</evidence>
<feature type="binding site" evidence="7">
    <location>
        <begin position="47"/>
        <end position="54"/>
    </location>
    <ligand>
        <name>ATP</name>
        <dbReference type="ChEBI" id="CHEBI:30616"/>
    </ligand>
</feature>
<dbReference type="InterPro" id="IPR023935">
    <property type="entry name" value="Rep_factor-C_lsu"/>
</dbReference>
<dbReference type="InterPro" id="IPR027417">
    <property type="entry name" value="P-loop_NTPase"/>
</dbReference>
<comment type="subunit">
    <text evidence="7">Heteromultimer composed of small subunits (RfcS) and large subunits (RfcL).</text>
</comment>
<evidence type="ECO:0000313" key="9">
    <source>
        <dbReference type="EMBL" id="AKQ03911.1"/>
    </source>
</evidence>
<dbReference type="Pfam" id="PF00004">
    <property type="entry name" value="AAA"/>
    <property type="match status" value="1"/>
</dbReference>
<keyword evidence="3 7" id="KW-0235">DNA replication</keyword>
<feature type="domain" description="AAA+ ATPase" evidence="8">
    <location>
        <begin position="39"/>
        <end position="173"/>
    </location>
</feature>
<dbReference type="GO" id="GO:0016887">
    <property type="term" value="F:ATP hydrolysis activity"/>
    <property type="evidence" value="ECO:0007669"/>
    <property type="project" value="InterPro"/>
</dbReference>
<dbReference type="CDD" id="cd00009">
    <property type="entry name" value="AAA"/>
    <property type="match status" value="1"/>
</dbReference>
<proteinExistence type="inferred from homology"/>
<dbReference type="HAMAP" id="MF_01508">
    <property type="entry name" value="RfcL"/>
    <property type="match status" value="1"/>
</dbReference>
<dbReference type="SUPFAM" id="SSF52540">
    <property type="entry name" value="P-loop containing nucleoside triphosphate hydrolases"/>
    <property type="match status" value="1"/>
</dbReference>
<evidence type="ECO:0000256" key="3">
    <source>
        <dbReference type="ARBA" id="ARBA00022705"/>
    </source>
</evidence>
<accession>A0A0H4T806</accession>
<sequence>MSTWTEKYRPKSLKEVVGNPTAVADLEKWADAWERGVPDRRAVILAGPPGTGKTSAALALAADRGWAVVEMNASDKRNAEAVKNVALRGAVTQTFSDRGEFLSTAKGGRKLIVLDEADNLLGREDTGGIGAIVDAVRRTGQPIVLIVNDYYGLTRRSSSVKTLCRTIRFQPVHPSSMKGVLRQIAKSEGVHVPDEVVDYIAEHSAGDLRSAINDLELVARGEMEVGSKAVDAIGTRDRESSVYAALEEIFRSGDARRARDSTTNLDESPEDLIVWIDENLPSDYRRPDDLERGFRALARADEYLGRTRRRQQYGLWRYAYDMMTAGVAVARQGRYAGGRYNFPQWLVKQSRARGRRQVRTSLASKLARHLHTSRSIALLDVLPAFKHLFTSDREFEFATTLTLNLDEKEAAFLLDEKEDSHAVRHLMERVAKVRGRGEPAAGGILDAGDEAPTDD</sequence>
<comment type="function">
    <text evidence="7">Part of the RFC clamp loader complex which loads the PCNA sliding clamp onto DNA.</text>
</comment>
<evidence type="ECO:0000256" key="7">
    <source>
        <dbReference type="HAMAP-Rule" id="MF_01508"/>
    </source>
</evidence>
<dbReference type="GO" id="GO:0006260">
    <property type="term" value="P:DNA replication"/>
    <property type="evidence" value="ECO:0007669"/>
    <property type="project" value="UniProtKB-UniRule"/>
</dbReference>
<gene>
    <name evidence="7" type="primary">rfcL</name>
</gene>
<organism evidence="9">
    <name type="scientific">uncultured euryarchaeote Rifle_16ft_4_minimus_39</name>
    <dbReference type="NCBI Taxonomy" id="1665197"/>
    <lineage>
        <taxon>Archaea</taxon>
        <taxon>Methanobacteriati</taxon>
        <taxon>Methanobacteriota</taxon>
        <taxon>environmental samples</taxon>
    </lineage>
</organism>
<dbReference type="GO" id="GO:0003689">
    <property type="term" value="F:DNA clamp loader activity"/>
    <property type="evidence" value="ECO:0007669"/>
    <property type="project" value="UniProtKB-UniRule"/>
</dbReference>
<dbReference type="Gene3D" id="3.40.50.300">
    <property type="entry name" value="P-loop containing nucleotide triphosphate hydrolases"/>
    <property type="match status" value="1"/>
</dbReference>
<dbReference type="PANTHER" id="PTHR23389:SF6">
    <property type="entry name" value="REPLICATION FACTOR C SUBUNIT 1"/>
    <property type="match status" value="1"/>
</dbReference>
<dbReference type="CDD" id="cd18140">
    <property type="entry name" value="HLD_clamp_RFC"/>
    <property type="match status" value="1"/>
</dbReference>
<keyword evidence="5 7" id="KW-0067">ATP-binding</keyword>
<dbReference type="Gene3D" id="1.10.8.60">
    <property type="match status" value="1"/>
</dbReference>
<dbReference type="SMART" id="SM00382">
    <property type="entry name" value="AAA"/>
    <property type="match status" value="1"/>
</dbReference>
<protein>
    <recommendedName>
        <fullName evidence="2 7">Replication factor C large subunit</fullName>
        <shortName evidence="7">RFC large subunit</shortName>
    </recommendedName>
    <alternativeName>
        <fullName evidence="6 7">Clamp loader large subunit</fullName>
    </alternativeName>
</protein>
<evidence type="ECO:0000256" key="4">
    <source>
        <dbReference type="ARBA" id="ARBA00022741"/>
    </source>
</evidence>
<evidence type="ECO:0000256" key="6">
    <source>
        <dbReference type="ARBA" id="ARBA00032141"/>
    </source>
</evidence>
<reference evidence="9" key="1">
    <citation type="journal article" date="2015" name="ISME J.">
        <title>Aquifer environment selects for microbial species cohorts in sediment and groundwater.</title>
        <authorList>
            <person name="Hug L.A."/>
            <person name="Thomas B.C."/>
            <person name="Brown C.T."/>
            <person name="Frischkorn K.R."/>
            <person name="Williams K.H."/>
            <person name="Tringe S.G."/>
            <person name="Banfield J.F."/>
        </authorList>
    </citation>
    <scope>NUCLEOTIDE SEQUENCE</scope>
</reference>
<dbReference type="AlphaFoldDB" id="A0A0H4T806"/>
<dbReference type="InterPro" id="IPR003959">
    <property type="entry name" value="ATPase_AAA_core"/>
</dbReference>
<dbReference type="Pfam" id="PF21960">
    <property type="entry name" value="RCF1-5-like_lid"/>
    <property type="match status" value="1"/>
</dbReference>
<evidence type="ECO:0000256" key="1">
    <source>
        <dbReference type="ARBA" id="ARBA00006878"/>
    </source>
</evidence>
<dbReference type="InterPro" id="IPR047854">
    <property type="entry name" value="RFC_lid"/>
</dbReference>
<keyword evidence="4 7" id="KW-0547">Nucleotide-binding</keyword>
<evidence type="ECO:0000256" key="2">
    <source>
        <dbReference type="ARBA" id="ARBA00014793"/>
    </source>
</evidence>
<dbReference type="EMBL" id="KT007025">
    <property type="protein sequence ID" value="AKQ03911.1"/>
    <property type="molecule type" value="Genomic_DNA"/>
</dbReference>
<name>A0A0H4T806_9EURY</name>